<protein>
    <submittedName>
        <fullName evidence="1">17280_t:CDS:1</fullName>
    </submittedName>
</protein>
<evidence type="ECO:0000313" key="1">
    <source>
        <dbReference type="EMBL" id="CAG8733851.1"/>
    </source>
</evidence>
<proteinExistence type="predicted"/>
<gene>
    <name evidence="1" type="ORF">AMORRO_LOCUS14224</name>
</gene>
<dbReference type="AlphaFoldDB" id="A0A9N9NI09"/>
<reference evidence="1" key="1">
    <citation type="submission" date="2021-06" db="EMBL/GenBank/DDBJ databases">
        <authorList>
            <person name="Kallberg Y."/>
            <person name="Tangrot J."/>
            <person name="Rosling A."/>
        </authorList>
    </citation>
    <scope>NUCLEOTIDE SEQUENCE</scope>
    <source>
        <strain evidence="1">CL551</strain>
    </source>
</reference>
<dbReference type="Proteomes" id="UP000789342">
    <property type="component" value="Unassembled WGS sequence"/>
</dbReference>
<evidence type="ECO:0000313" key="2">
    <source>
        <dbReference type="Proteomes" id="UP000789342"/>
    </source>
</evidence>
<dbReference type="EMBL" id="CAJVPV010027347">
    <property type="protein sequence ID" value="CAG8733851.1"/>
    <property type="molecule type" value="Genomic_DNA"/>
</dbReference>
<feature type="non-terminal residue" evidence="1">
    <location>
        <position position="1"/>
    </location>
</feature>
<accession>A0A9N9NI09</accession>
<keyword evidence="2" id="KW-1185">Reference proteome</keyword>
<organism evidence="1 2">
    <name type="scientific">Acaulospora morrowiae</name>
    <dbReference type="NCBI Taxonomy" id="94023"/>
    <lineage>
        <taxon>Eukaryota</taxon>
        <taxon>Fungi</taxon>
        <taxon>Fungi incertae sedis</taxon>
        <taxon>Mucoromycota</taxon>
        <taxon>Glomeromycotina</taxon>
        <taxon>Glomeromycetes</taxon>
        <taxon>Diversisporales</taxon>
        <taxon>Acaulosporaceae</taxon>
        <taxon>Acaulospora</taxon>
    </lineage>
</organism>
<feature type="non-terminal residue" evidence="1">
    <location>
        <position position="45"/>
    </location>
</feature>
<sequence length="45" mass="5526">ITLQGIAKDTKDKSLLQHRTAKRYAMYYEHTTHWYNVTRDWNKGW</sequence>
<name>A0A9N9NI09_9GLOM</name>
<comment type="caution">
    <text evidence="1">The sequence shown here is derived from an EMBL/GenBank/DDBJ whole genome shotgun (WGS) entry which is preliminary data.</text>
</comment>